<dbReference type="AlphaFoldDB" id="A0A7C3PI92"/>
<comment type="caution">
    <text evidence="2">The sequence shown here is derived from an EMBL/GenBank/DDBJ whole genome shotgun (WGS) entry which is preliminary data.</text>
</comment>
<keyword evidence="1" id="KW-0472">Membrane</keyword>
<dbReference type="EMBL" id="DSRU01000361">
    <property type="protein sequence ID" value="HFN01034.1"/>
    <property type="molecule type" value="Genomic_DNA"/>
</dbReference>
<reference evidence="2" key="1">
    <citation type="journal article" date="2020" name="mSystems">
        <title>Genome- and Community-Level Interaction Insights into Carbon Utilization and Element Cycling Functions of Hydrothermarchaeota in Hydrothermal Sediment.</title>
        <authorList>
            <person name="Zhou Z."/>
            <person name="Liu Y."/>
            <person name="Xu W."/>
            <person name="Pan J."/>
            <person name="Luo Z.H."/>
            <person name="Li M."/>
        </authorList>
    </citation>
    <scope>NUCLEOTIDE SEQUENCE [LARGE SCALE GENOMIC DNA]</scope>
    <source>
        <strain evidence="2">SpSt-418</strain>
    </source>
</reference>
<evidence type="ECO:0000256" key="1">
    <source>
        <dbReference type="SAM" id="Phobius"/>
    </source>
</evidence>
<feature type="transmembrane region" description="Helical" evidence="1">
    <location>
        <begin position="39"/>
        <end position="60"/>
    </location>
</feature>
<feature type="transmembrane region" description="Helical" evidence="1">
    <location>
        <begin position="7"/>
        <end position="27"/>
    </location>
</feature>
<keyword evidence="1" id="KW-0812">Transmembrane</keyword>
<accession>A0A7C3PI92</accession>
<evidence type="ECO:0000313" key="2">
    <source>
        <dbReference type="EMBL" id="HFN01034.1"/>
    </source>
</evidence>
<protein>
    <submittedName>
        <fullName evidence="2">Uncharacterized protein</fullName>
    </submittedName>
</protein>
<keyword evidence="1" id="KW-1133">Transmembrane helix</keyword>
<gene>
    <name evidence="2" type="ORF">ENR64_25415</name>
</gene>
<organism evidence="2">
    <name type="scientific">Oscillatoriales cyanobacterium SpSt-418</name>
    <dbReference type="NCBI Taxonomy" id="2282169"/>
    <lineage>
        <taxon>Bacteria</taxon>
        <taxon>Bacillati</taxon>
        <taxon>Cyanobacteriota</taxon>
        <taxon>Cyanophyceae</taxon>
        <taxon>Oscillatoriophycideae</taxon>
        <taxon>Oscillatoriales</taxon>
    </lineage>
</organism>
<sequence>MGWAFIFTGPIMFLVGLIITLNATYAITSPMTKRYEGGWQVLTIGLTMVAVGVGLTALGAQQEQKRRENRQRQKERDRLYHIFLQLLKEGKGNVTVMQYAIATGLDAYAARAYLDEQAKALNAGYNVTQEGTFTYYFDLDGTDVEALTPLPGEWS</sequence>
<name>A0A7C3PI92_9CYAN</name>
<proteinExistence type="predicted"/>